<gene>
    <name evidence="2" type="ORF">M5K25_009638</name>
</gene>
<evidence type="ECO:0000313" key="2">
    <source>
        <dbReference type="EMBL" id="KAL0920498.1"/>
    </source>
</evidence>
<evidence type="ECO:0000256" key="1">
    <source>
        <dbReference type="SAM" id="MobiDB-lite"/>
    </source>
</evidence>
<evidence type="ECO:0000313" key="3">
    <source>
        <dbReference type="Proteomes" id="UP001552299"/>
    </source>
</evidence>
<accession>A0ABD0V7D0</accession>
<protein>
    <submittedName>
        <fullName evidence="2">Uncharacterized protein</fullName>
    </submittedName>
</protein>
<dbReference type="Proteomes" id="UP001552299">
    <property type="component" value="Unassembled WGS sequence"/>
</dbReference>
<name>A0ABD0V7D0_DENTH</name>
<organism evidence="2 3">
    <name type="scientific">Dendrobium thyrsiflorum</name>
    <name type="common">Pinecone-like raceme dendrobium</name>
    <name type="synonym">Orchid</name>
    <dbReference type="NCBI Taxonomy" id="117978"/>
    <lineage>
        <taxon>Eukaryota</taxon>
        <taxon>Viridiplantae</taxon>
        <taxon>Streptophyta</taxon>
        <taxon>Embryophyta</taxon>
        <taxon>Tracheophyta</taxon>
        <taxon>Spermatophyta</taxon>
        <taxon>Magnoliopsida</taxon>
        <taxon>Liliopsida</taxon>
        <taxon>Asparagales</taxon>
        <taxon>Orchidaceae</taxon>
        <taxon>Epidendroideae</taxon>
        <taxon>Malaxideae</taxon>
        <taxon>Dendrobiinae</taxon>
        <taxon>Dendrobium</taxon>
    </lineage>
</organism>
<reference evidence="2 3" key="1">
    <citation type="journal article" date="2024" name="Plant Biotechnol. J.">
        <title>Dendrobium thyrsiflorum genome and its molecular insights into genes involved in important horticultural traits.</title>
        <authorList>
            <person name="Chen B."/>
            <person name="Wang J.Y."/>
            <person name="Zheng P.J."/>
            <person name="Li K.L."/>
            <person name="Liang Y.M."/>
            <person name="Chen X.F."/>
            <person name="Zhang C."/>
            <person name="Zhao X."/>
            <person name="He X."/>
            <person name="Zhang G.Q."/>
            <person name="Liu Z.J."/>
            <person name="Xu Q."/>
        </authorList>
    </citation>
    <scope>NUCLEOTIDE SEQUENCE [LARGE SCALE GENOMIC DNA]</scope>
    <source>
        <strain evidence="2">GZMU011</strain>
    </source>
</reference>
<keyword evidence="3" id="KW-1185">Reference proteome</keyword>
<proteinExistence type="predicted"/>
<feature type="region of interest" description="Disordered" evidence="1">
    <location>
        <begin position="1"/>
        <end position="34"/>
    </location>
</feature>
<sequence length="227" mass="25563">MRDESLLQPPSLPSSSSVSTPTKPMGNELASFSGAGNKRRTYMKGISVRRLKEKLQSLETTGSGLFWHIFHWITSSLDNQPASSGFPPVRYARQIPIKGSGTVSIFFIAFDIFSYGMNRRTRSIHRRQHSRRRCSLFTTHSCFSCGRREELASEAGNRDLDGNLRHRRRGDHSGMGCKFVEKGSGYERTADIESLDRGRFDGQFPDLEMSDFCDLGLVRLVSSSRSI</sequence>
<comment type="caution">
    <text evidence="2">The sequence shown here is derived from an EMBL/GenBank/DDBJ whole genome shotgun (WGS) entry which is preliminary data.</text>
</comment>
<dbReference type="AlphaFoldDB" id="A0ABD0V7D0"/>
<feature type="compositionally biased region" description="Low complexity" evidence="1">
    <location>
        <begin position="1"/>
        <end position="19"/>
    </location>
</feature>
<dbReference type="EMBL" id="JANQDX010000008">
    <property type="protein sequence ID" value="KAL0920498.1"/>
    <property type="molecule type" value="Genomic_DNA"/>
</dbReference>